<dbReference type="AlphaFoldDB" id="A0A2K3NDS8"/>
<dbReference type="Proteomes" id="UP000236291">
    <property type="component" value="Unassembled WGS sequence"/>
</dbReference>
<reference evidence="1 2" key="1">
    <citation type="journal article" date="2014" name="Am. J. Bot.">
        <title>Genome assembly and annotation for red clover (Trifolium pratense; Fabaceae).</title>
        <authorList>
            <person name="Istvanek J."/>
            <person name="Jaros M."/>
            <person name="Krenek A."/>
            <person name="Repkova J."/>
        </authorList>
    </citation>
    <scope>NUCLEOTIDE SEQUENCE [LARGE SCALE GENOMIC DNA]</scope>
    <source>
        <strain evidence="2">cv. Tatra</strain>
        <tissue evidence="1">Young leaves</tissue>
    </source>
</reference>
<dbReference type="EMBL" id="ASHM01019780">
    <property type="protein sequence ID" value="PNY01173.1"/>
    <property type="molecule type" value="Genomic_DNA"/>
</dbReference>
<name>A0A2K3NDS8_TRIPR</name>
<protein>
    <submittedName>
        <fullName evidence="1">Uncharacterized protein</fullName>
    </submittedName>
</protein>
<proteinExistence type="predicted"/>
<evidence type="ECO:0000313" key="2">
    <source>
        <dbReference type="Proteomes" id="UP000236291"/>
    </source>
</evidence>
<dbReference type="PANTHER" id="PTHR34464:SF3">
    <property type="entry name" value="OS09G0376300 PROTEIN"/>
    <property type="match status" value="1"/>
</dbReference>
<evidence type="ECO:0000313" key="1">
    <source>
        <dbReference type="EMBL" id="PNY01173.1"/>
    </source>
</evidence>
<sequence>MEPLTADGQGFYSTSNNLFGNLKEDSTSAIYHTDNDKLMLAKQTGLSRSEFDDLDWSIEWLEPLGLDFESNDNDEDDSGDYSFAVLVPCYSPGCKEVEDSNNVLLRLKIDGRIGE</sequence>
<comment type="caution">
    <text evidence="1">The sequence shown here is derived from an EMBL/GenBank/DDBJ whole genome shotgun (WGS) entry which is preliminary data.</text>
</comment>
<organism evidence="1 2">
    <name type="scientific">Trifolium pratense</name>
    <name type="common">Red clover</name>
    <dbReference type="NCBI Taxonomy" id="57577"/>
    <lineage>
        <taxon>Eukaryota</taxon>
        <taxon>Viridiplantae</taxon>
        <taxon>Streptophyta</taxon>
        <taxon>Embryophyta</taxon>
        <taxon>Tracheophyta</taxon>
        <taxon>Spermatophyta</taxon>
        <taxon>Magnoliopsida</taxon>
        <taxon>eudicotyledons</taxon>
        <taxon>Gunneridae</taxon>
        <taxon>Pentapetalae</taxon>
        <taxon>rosids</taxon>
        <taxon>fabids</taxon>
        <taxon>Fabales</taxon>
        <taxon>Fabaceae</taxon>
        <taxon>Papilionoideae</taxon>
        <taxon>50 kb inversion clade</taxon>
        <taxon>NPAAA clade</taxon>
        <taxon>Hologalegina</taxon>
        <taxon>IRL clade</taxon>
        <taxon>Trifolieae</taxon>
        <taxon>Trifolium</taxon>
    </lineage>
</organism>
<reference evidence="1 2" key="2">
    <citation type="journal article" date="2017" name="Front. Plant Sci.">
        <title>Gene Classification and Mining of Molecular Markers Useful in Red Clover (Trifolium pratense) Breeding.</title>
        <authorList>
            <person name="Istvanek J."/>
            <person name="Dluhosova J."/>
            <person name="Dluhos P."/>
            <person name="Patkova L."/>
            <person name="Nedelnik J."/>
            <person name="Repkova J."/>
        </authorList>
    </citation>
    <scope>NUCLEOTIDE SEQUENCE [LARGE SCALE GENOMIC DNA]</scope>
    <source>
        <strain evidence="2">cv. Tatra</strain>
        <tissue evidence="1">Young leaves</tissue>
    </source>
</reference>
<dbReference type="PANTHER" id="PTHR34464">
    <property type="entry name" value="OS09G0376300 PROTEIN"/>
    <property type="match status" value="1"/>
</dbReference>
<gene>
    <name evidence="1" type="ORF">L195_g024462</name>
</gene>
<accession>A0A2K3NDS8</accession>